<feature type="domain" description="2,6-dihydroxypyridine 3-monooxygenase substrate binding" evidence="1">
    <location>
        <begin position="178"/>
        <end position="281"/>
    </location>
</feature>
<dbReference type="SUPFAM" id="SSF54373">
    <property type="entry name" value="FAD-linked reductases, C-terminal domain"/>
    <property type="match status" value="1"/>
</dbReference>
<keyword evidence="2" id="KW-0503">Monooxygenase</keyword>
<dbReference type="InterPro" id="IPR036188">
    <property type="entry name" value="FAD/NAD-bd_sf"/>
</dbReference>
<accession>A0ABT0UW24</accession>
<dbReference type="GO" id="GO:0004497">
    <property type="term" value="F:monooxygenase activity"/>
    <property type="evidence" value="ECO:0007669"/>
    <property type="project" value="UniProtKB-KW"/>
</dbReference>
<dbReference type="Gene3D" id="3.50.50.60">
    <property type="entry name" value="FAD/NAD(P)-binding domain"/>
    <property type="match status" value="1"/>
</dbReference>
<organism evidence="2 3">
    <name type="scientific">Streptomyces albipurpureus</name>
    <dbReference type="NCBI Taxonomy" id="2897419"/>
    <lineage>
        <taxon>Bacteria</taxon>
        <taxon>Bacillati</taxon>
        <taxon>Actinomycetota</taxon>
        <taxon>Actinomycetes</taxon>
        <taxon>Kitasatosporales</taxon>
        <taxon>Streptomycetaceae</taxon>
        <taxon>Streptomyces</taxon>
    </lineage>
</organism>
<name>A0ABT0UW24_9ACTN</name>
<dbReference type="EMBL" id="JAMQAW010000046">
    <property type="protein sequence ID" value="MCM2392787.1"/>
    <property type="molecule type" value="Genomic_DNA"/>
</dbReference>
<protein>
    <submittedName>
        <fullName evidence="2">FAD-dependent monooxygenase</fullName>
    </submittedName>
</protein>
<evidence type="ECO:0000313" key="3">
    <source>
        <dbReference type="Proteomes" id="UP001431429"/>
    </source>
</evidence>
<comment type="caution">
    <text evidence="2">The sequence shown here is derived from an EMBL/GenBank/DDBJ whole genome shotgun (WGS) entry which is preliminary data.</text>
</comment>
<proteinExistence type="predicted"/>
<gene>
    <name evidence="2" type="ORF">NBG84_31630</name>
</gene>
<dbReference type="PRINTS" id="PR00420">
    <property type="entry name" value="RNGMNOXGNASE"/>
</dbReference>
<sequence length="407" mass="43026">MSGSNALRGLRAAVVGGSIGGCSAAIALHRAGCRDITVHERTTGALADRGVGVAMHAGRYAELEAAGYLDAAMSWGRLVERHWYVRDGSVPLGRVLGTNAFPFRTYNWGLLWSGLYHRLPAEVGFRTGNPVVSVEESAAGAEVHTADGGERYDLVVGADGYRSVVRAAVCPRLQPRDAGYLAWRGAYPESRLPDAGLWPRNSAAYVVFGGGHVVLYRIPGADGVDRVNWVLYTTPPIGLGTHDDHPASVSPGTLAEPFRAHLHELVQDRLPPFWATLITRTRPEELFVQPMYDFAATPGASGVVALLGDAASVARPHTGAGAVKALQDATLLESALRTADGGPVEALKAYDLARGAAGSSMVALGRQLGRALVEATPDWAALDPAGLEAWWRQADAAGLFGGRRLGK</sequence>
<dbReference type="RefSeq" id="WP_250923108.1">
    <property type="nucleotide sequence ID" value="NZ_JAMQAW010000046.1"/>
</dbReference>
<dbReference type="Pfam" id="PF22607">
    <property type="entry name" value="FAD_binding-like"/>
    <property type="match status" value="1"/>
</dbReference>
<dbReference type="InterPro" id="IPR054707">
    <property type="entry name" value="DhpH_subs-bd"/>
</dbReference>
<evidence type="ECO:0000313" key="2">
    <source>
        <dbReference type="EMBL" id="MCM2392787.1"/>
    </source>
</evidence>
<dbReference type="Proteomes" id="UP001431429">
    <property type="component" value="Unassembled WGS sequence"/>
</dbReference>
<evidence type="ECO:0000259" key="1">
    <source>
        <dbReference type="Pfam" id="PF22607"/>
    </source>
</evidence>
<dbReference type="Gene3D" id="3.30.9.30">
    <property type="match status" value="1"/>
</dbReference>
<dbReference type="PANTHER" id="PTHR47469">
    <property type="entry name" value="MONOOXYGENASE-LIKE"/>
    <property type="match status" value="1"/>
</dbReference>
<dbReference type="PANTHER" id="PTHR47469:SF2">
    <property type="entry name" value="OS06G0597600 PROTEIN"/>
    <property type="match status" value="1"/>
</dbReference>
<reference evidence="2" key="1">
    <citation type="submission" date="2022-06" db="EMBL/GenBank/DDBJ databases">
        <title>Genome public.</title>
        <authorList>
            <person name="Sun Q."/>
        </authorList>
    </citation>
    <scope>NUCLEOTIDE SEQUENCE</scope>
    <source>
        <strain evidence="2">CWNU-1</strain>
    </source>
</reference>
<dbReference type="SUPFAM" id="SSF51905">
    <property type="entry name" value="FAD/NAD(P)-binding domain"/>
    <property type="match status" value="1"/>
</dbReference>
<keyword evidence="3" id="KW-1185">Reference proteome</keyword>
<keyword evidence="2" id="KW-0560">Oxidoreductase</keyword>
<dbReference type="InterPro" id="IPR053212">
    <property type="entry name" value="DHP_3-monooxygenase"/>
</dbReference>